<comment type="caution">
    <text evidence="1">The sequence shown here is derived from an EMBL/GenBank/DDBJ whole genome shotgun (WGS) entry which is preliminary data.</text>
</comment>
<name>A0A939IHE4_CLOAM</name>
<reference evidence="1" key="1">
    <citation type="submission" date="2021-02" db="EMBL/GenBank/DDBJ databases">
        <title>Abyssanaerobacter marinus gen.nov., sp., nov, anaerobic bacterium isolated from the Onnuri vent field of Indian Ocean and suggestion of Mogibacteriaceae fam. nov., and proposal of reclassification of ambiguous this family's genus member.</title>
        <authorList>
            <person name="Kim Y.J."/>
            <person name="Yang J.-A."/>
        </authorList>
    </citation>
    <scope>NUCLEOTIDE SEQUENCE</scope>
    <source>
        <strain evidence="1">DSM 2634</strain>
    </source>
</reference>
<proteinExistence type="predicted"/>
<dbReference type="Proteomes" id="UP000664545">
    <property type="component" value="Unassembled WGS sequence"/>
</dbReference>
<organism evidence="1 2">
    <name type="scientific">Clostridium aminobutyricum</name>
    <dbReference type="NCBI Taxonomy" id="33953"/>
    <lineage>
        <taxon>Bacteria</taxon>
        <taxon>Bacillati</taxon>
        <taxon>Bacillota</taxon>
        <taxon>Clostridia</taxon>
        <taxon>Eubacteriales</taxon>
        <taxon>Clostridiaceae</taxon>
        <taxon>Clostridium</taxon>
    </lineage>
</organism>
<keyword evidence="2" id="KW-1185">Reference proteome</keyword>
<accession>A0A939IHE4</accession>
<dbReference type="RefSeq" id="WP_206580627.1">
    <property type="nucleotide sequence ID" value="NZ_JAFJZZ010000001.1"/>
</dbReference>
<evidence type="ECO:0000313" key="1">
    <source>
        <dbReference type="EMBL" id="MBN7771836.1"/>
    </source>
</evidence>
<sequence length="179" mass="21168">MRKQNLSTIKEDSKLVQGIKNLAVDYRPVDIKRLCKAITTEEQLADFEAFNKMLKNYYDQRLISREFIGYIDNIRAIMEMNIRLKAVGIVTYNHRLSTQALNELTETIHSDKDFEDFVQIWKDNCHCPGYLWILKLYKESKGIDTKNQKRTEELEKAMFGKNYDALLEWRKSKTICVEC</sequence>
<dbReference type="AlphaFoldDB" id="A0A939IHE4"/>
<dbReference type="EMBL" id="JAFJZZ010000001">
    <property type="protein sequence ID" value="MBN7771836.1"/>
    <property type="molecule type" value="Genomic_DNA"/>
</dbReference>
<gene>
    <name evidence="1" type="ORF">JYB65_00485</name>
</gene>
<evidence type="ECO:0000313" key="2">
    <source>
        <dbReference type="Proteomes" id="UP000664545"/>
    </source>
</evidence>
<protein>
    <submittedName>
        <fullName evidence="1">Uncharacterized protein</fullName>
    </submittedName>
</protein>